<feature type="region of interest" description="Disordered" evidence="1">
    <location>
        <begin position="359"/>
        <end position="411"/>
    </location>
</feature>
<sequence length="411" mass="48671">MQELSQADFDNIMDRYPSFELSYETISHKKVSPSYNICLAIPHGKKFVLWYTFYGTENVCLLLHINKDKKISKIVNTGINTNQKLCLGTILYGSMIEETGGDNSKNIFVIEDAYYYAGISLKKCNFRERWDFIYQFMTLYKRHNNIAITLPLMWENKVEGEFECSPILPNSIQEKLGYIVHHIQYRSFKEVMPYLNILVTRKVNLAQVVKSQPIKTVGPIFDTETFIYDYSRPQYRYPTVFQVSADLQFDIYHLFAFGKNGKPVYYGVAGIPNYKISIFMNSLFRKIRENANLDAIEESDDEEDFQDISEDKYVDLNKVVLMECTFHTKFKKWVPLRIVDNYTKIVHITRLIKDERDEMHNNSSRDHLHYDNNRNRVHNNNNKNGYSHHERNNNRNPQYQNRRPSQNFIRK</sequence>
<evidence type="ECO:0000256" key="1">
    <source>
        <dbReference type="SAM" id="MobiDB-lite"/>
    </source>
</evidence>
<feature type="compositionally biased region" description="Low complexity" evidence="1">
    <location>
        <begin position="394"/>
        <end position="411"/>
    </location>
</feature>
<evidence type="ECO:0008006" key="3">
    <source>
        <dbReference type="Google" id="ProtNLM"/>
    </source>
</evidence>
<organism evidence="2">
    <name type="scientific">viral metagenome</name>
    <dbReference type="NCBI Taxonomy" id="1070528"/>
    <lineage>
        <taxon>unclassified sequences</taxon>
        <taxon>metagenomes</taxon>
        <taxon>organismal metagenomes</taxon>
    </lineage>
</organism>
<dbReference type="EMBL" id="MN739660">
    <property type="protein sequence ID" value="QHT18882.1"/>
    <property type="molecule type" value="Genomic_DNA"/>
</dbReference>
<reference evidence="2" key="1">
    <citation type="journal article" date="2020" name="Nature">
        <title>Giant virus diversity and host interactions through global metagenomics.</title>
        <authorList>
            <person name="Schulz F."/>
            <person name="Roux S."/>
            <person name="Paez-Espino D."/>
            <person name="Jungbluth S."/>
            <person name="Walsh D.A."/>
            <person name="Denef V.J."/>
            <person name="McMahon K.D."/>
            <person name="Konstantinidis K.T."/>
            <person name="Eloe-Fadrosh E.A."/>
            <person name="Kyrpides N.C."/>
            <person name="Woyke T."/>
        </authorList>
    </citation>
    <scope>NUCLEOTIDE SEQUENCE</scope>
    <source>
        <strain evidence="2">GVMAG-M-3300023174-49</strain>
    </source>
</reference>
<accession>A0A6C0DR96</accession>
<dbReference type="Gene3D" id="3.30.470.30">
    <property type="entry name" value="DNA ligase/mRNA capping enzyme"/>
    <property type="match status" value="1"/>
</dbReference>
<evidence type="ECO:0000313" key="2">
    <source>
        <dbReference type="EMBL" id="QHT18882.1"/>
    </source>
</evidence>
<proteinExistence type="predicted"/>
<feature type="compositionally biased region" description="Basic and acidic residues" evidence="1">
    <location>
        <begin position="359"/>
        <end position="374"/>
    </location>
</feature>
<protein>
    <recommendedName>
        <fullName evidence="3">mRNA capping enzyme adenylation domain-containing protein</fullName>
    </recommendedName>
</protein>
<dbReference type="AlphaFoldDB" id="A0A6C0DR96"/>
<name>A0A6C0DR96_9ZZZZ</name>